<accession>A0A1H1P0G3</accession>
<evidence type="ECO:0000256" key="1">
    <source>
        <dbReference type="SAM" id="SignalP"/>
    </source>
</evidence>
<protein>
    <recommendedName>
        <fullName evidence="4">Lipoprotein</fullName>
    </recommendedName>
</protein>
<reference evidence="2 3" key="1">
    <citation type="submission" date="2016-10" db="EMBL/GenBank/DDBJ databases">
        <authorList>
            <person name="de Groot N.N."/>
        </authorList>
    </citation>
    <scope>NUCLEOTIDE SEQUENCE [LARGE SCALE GENOMIC DNA]</scope>
    <source>
        <strain evidence="2 3">DSM 15019</strain>
    </source>
</reference>
<gene>
    <name evidence="2" type="ORF">SAMN04489809_0959</name>
</gene>
<organism evidence="2 3">
    <name type="scientific">Microbacterium paraoxydans</name>
    <dbReference type="NCBI Taxonomy" id="199592"/>
    <lineage>
        <taxon>Bacteria</taxon>
        <taxon>Bacillati</taxon>
        <taxon>Actinomycetota</taxon>
        <taxon>Actinomycetes</taxon>
        <taxon>Micrococcales</taxon>
        <taxon>Microbacteriaceae</taxon>
        <taxon>Microbacterium</taxon>
    </lineage>
</organism>
<keyword evidence="1" id="KW-0732">Signal</keyword>
<evidence type="ECO:0000313" key="3">
    <source>
        <dbReference type="Proteomes" id="UP000182126"/>
    </source>
</evidence>
<dbReference type="AlphaFoldDB" id="A0A1H1P0G3"/>
<feature type="chain" id="PRO_5039164615" description="Lipoprotein" evidence="1">
    <location>
        <begin position="23"/>
        <end position="130"/>
    </location>
</feature>
<dbReference type="GeneID" id="36298782"/>
<proteinExistence type="predicted"/>
<dbReference type="PROSITE" id="PS51257">
    <property type="entry name" value="PROKAR_LIPOPROTEIN"/>
    <property type="match status" value="1"/>
</dbReference>
<name>A0A1H1P0G3_9MICO</name>
<dbReference type="EMBL" id="LT629770">
    <property type="protein sequence ID" value="SDS04683.1"/>
    <property type="molecule type" value="Genomic_DNA"/>
</dbReference>
<evidence type="ECO:0000313" key="2">
    <source>
        <dbReference type="EMBL" id="SDS04683.1"/>
    </source>
</evidence>
<sequence>MKRFTVSCGLLGVLLLSGCTSGADLLQCQSVAAVDTELEAFFAQDTVGGTPSPEQTERLKELADEYADLDVDGEVQEAATAVSDDLRALHDYRVGVQNGDDADPDREQELRRTAIDTFVEGQAVCIQGSS</sequence>
<evidence type="ECO:0008006" key="4">
    <source>
        <dbReference type="Google" id="ProtNLM"/>
    </source>
</evidence>
<dbReference type="RefSeq" id="WP_060923084.1">
    <property type="nucleotide sequence ID" value="NZ_CBDRLI010000003.1"/>
</dbReference>
<dbReference type="Proteomes" id="UP000182126">
    <property type="component" value="Chromosome I"/>
</dbReference>
<feature type="signal peptide" evidence="1">
    <location>
        <begin position="1"/>
        <end position="22"/>
    </location>
</feature>